<dbReference type="InterPro" id="IPR011657">
    <property type="entry name" value="CNT_C_dom"/>
</dbReference>
<keyword evidence="3" id="KW-1003">Cell membrane</keyword>
<gene>
    <name evidence="11" type="ORF">CGU03_02500</name>
</gene>
<dbReference type="PANTHER" id="PTHR10590:SF4">
    <property type="entry name" value="SOLUTE CARRIER FAMILY 28 MEMBER 3"/>
    <property type="match status" value="1"/>
</dbReference>
<keyword evidence="7" id="KW-0813">Transport</keyword>
<dbReference type="InterPro" id="IPR011642">
    <property type="entry name" value="Gate_dom"/>
</dbReference>
<evidence type="ECO:0000313" key="12">
    <source>
        <dbReference type="Proteomes" id="UP000216173"/>
    </source>
</evidence>
<dbReference type="PANTHER" id="PTHR10590">
    <property type="entry name" value="SODIUM/NUCLEOSIDE COTRANSPORTER"/>
    <property type="match status" value="1"/>
</dbReference>
<dbReference type="GO" id="GO:0005886">
    <property type="term" value="C:plasma membrane"/>
    <property type="evidence" value="ECO:0007669"/>
    <property type="project" value="UniProtKB-SubCell"/>
</dbReference>
<dbReference type="Pfam" id="PF07662">
    <property type="entry name" value="Nucleos_tra2_C"/>
    <property type="match status" value="1"/>
</dbReference>
<feature type="transmembrane region" description="Helical" evidence="7">
    <location>
        <begin position="31"/>
        <end position="48"/>
    </location>
</feature>
<dbReference type="NCBIfam" id="TIGR00804">
    <property type="entry name" value="nupC"/>
    <property type="match status" value="1"/>
</dbReference>
<dbReference type="AlphaFoldDB" id="A0A271VWZ4"/>
<feature type="transmembrane region" description="Helical" evidence="7">
    <location>
        <begin position="83"/>
        <end position="106"/>
    </location>
</feature>
<evidence type="ECO:0000313" key="11">
    <source>
        <dbReference type="EMBL" id="PAR22683.1"/>
    </source>
</evidence>
<feature type="transmembrane region" description="Helical" evidence="7">
    <location>
        <begin position="276"/>
        <end position="298"/>
    </location>
</feature>
<evidence type="ECO:0000256" key="5">
    <source>
        <dbReference type="ARBA" id="ARBA00022989"/>
    </source>
</evidence>
<comment type="subcellular location">
    <subcellularLocation>
        <location evidence="1">Cell membrane</location>
        <topology evidence="1">Multi-pass membrane protein</topology>
    </subcellularLocation>
</comment>
<organism evidence="11 12">
    <name type="scientific">Vibrio metoecus</name>
    <dbReference type="NCBI Taxonomy" id="1481663"/>
    <lineage>
        <taxon>Bacteria</taxon>
        <taxon>Pseudomonadati</taxon>
        <taxon>Pseudomonadota</taxon>
        <taxon>Gammaproteobacteria</taxon>
        <taxon>Vibrionales</taxon>
        <taxon>Vibrionaceae</taxon>
        <taxon>Vibrio</taxon>
    </lineage>
</organism>
<evidence type="ECO:0000256" key="1">
    <source>
        <dbReference type="ARBA" id="ARBA00004651"/>
    </source>
</evidence>
<dbReference type="Pfam" id="PF01773">
    <property type="entry name" value="Nucleos_tra2_N"/>
    <property type="match status" value="1"/>
</dbReference>
<comment type="similarity">
    <text evidence="2 7">Belongs to the concentrative nucleoside transporter (CNT) (TC 2.A.41) family.</text>
</comment>
<keyword evidence="6 7" id="KW-0472">Membrane</keyword>
<keyword evidence="4 7" id="KW-0812">Transmembrane</keyword>
<dbReference type="Pfam" id="PF07670">
    <property type="entry name" value="Gate"/>
    <property type="match status" value="1"/>
</dbReference>
<dbReference type="InterPro" id="IPR002668">
    <property type="entry name" value="CNT_N_dom"/>
</dbReference>
<dbReference type="GO" id="GO:0015293">
    <property type="term" value="F:symporter activity"/>
    <property type="evidence" value="ECO:0007669"/>
    <property type="project" value="TreeGrafter"/>
</dbReference>
<accession>A0A271VWZ4</accession>
<comment type="caution">
    <text evidence="7">Lacks conserved residue(s) required for the propagation of feature annotation.</text>
</comment>
<keyword evidence="5 7" id="KW-1133">Transmembrane helix</keyword>
<feature type="transmembrane region" description="Helical" evidence="7">
    <location>
        <begin position="248"/>
        <end position="270"/>
    </location>
</feature>
<dbReference type="InterPro" id="IPR008276">
    <property type="entry name" value="C_nuclsd_transpt"/>
</dbReference>
<feature type="transmembrane region" description="Helical" evidence="7">
    <location>
        <begin position="340"/>
        <end position="366"/>
    </location>
</feature>
<feature type="domain" description="Concentrative nucleoside transporter N-terminal" evidence="8">
    <location>
        <begin position="5"/>
        <end position="78"/>
    </location>
</feature>
<evidence type="ECO:0000256" key="2">
    <source>
        <dbReference type="ARBA" id="ARBA00009033"/>
    </source>
</evidence>
<sequence>MSSLLGMGAILLVAWLLSTNRKNINLRTVSLALLLQIFFALLVLYVPAGKDALNGVTGAVSQLINYGQDGIGFVFGGLANGSVGFVFAINVLGIIIFFSALISGLYHLGIMPKVINLIGGCLQKLLGTGRAESLSATANIFVGMIEAPLVVKPYLHKMTDSQFFAVMTGGLASVAGGTLVGYASLGVELNYLIAAAFMSAPAGLLMAKIMLPETEKIDVVTADDELELPKATNVVEAIADGAMSGVKIAVAVGATLLAFVSVIALLNGLLGWVGGWFGIELSFELIMGYVFAPVAWLIGIPWHEAITAGSLIGNKVVVNEFVAFIQLIEVKQQLSAHSQAIITFALCGFANISTMAILIGGLGSLVPERRAFISQYGFRAIGAGVLANLMSASIAGVILSL</sequence>
<dbReference type="EMBL" id="NMSH01000002">
    <property type="protein sequence ID" value="PAR22683.1"/>
    <property type="molecule type" value="Genomic_DNA"/>
</dbReference>
<name>A0A271VWZ4_VIBMT</name>
<evidence type="ECO:0000259" key="9">
    <source>
        <dbReference type="Pfam" id="PF07662"/>
    </source>
</evidence>
<comment type="caution">
    <text evidence="11">The sequence shown here is derived from an EMBL/GenBank/DDBJ whole genome shotgun (WGS) entry which is preliminary data.</text>
</comment>
<protein>
    <recommendedName>
        <fullName evidence="7">Nucleoside permease</fullName>
    </recommendedName>
</protein>
<proteinExistence type="inferred from homology"/>
<feature type="domain" description="Concentrative nucleoside transporter C-terminal" evidence="9">
    <location>
        <begin position="191"/>
        <end position="396"/>
    </location>
</feature>
<evidence type="ECO:0000259" key="8">
    <source>
        <dbReference type="Pfam" id="PF01773"/>
    </source>
</evidence>
<evidence type="ECO:0000256" key="3">
    <source>
        <dbReference type="ARBA" id="ARBA00022475"/>
    </source>
</evidence>
<evidence type="ECO:0000256" key="6">
    <source>
        <dbReference type="ARBA" id="ARBA00023136"/>
    </source>
</evidence>
<feature type="transmembrane region" description="Helical" evidence="7">
    <location>
        <begin position="378"/>
        <end position="399"/>
    </location>
</feature>
<evidence type="ECO:0000256" key="7">
    <source>
        <dbReference type="RuleBase" id="RU362018"/>
    </source>
</evidence>
<dbReference type="Proteomes" id="UP000216173">
    <property type="component" value="Unassembled WGS sequence"/>
</dbReference>
<evidence type="ECO:0000256" key="4">
    <source>
        <dbReference type="ARBA" id="ARBA00022692"/>
    </source>
</evidence>
<dbReference type="RefSeq" id="WP_055044396.1">
    <property type="nucleotide sequence ID" value="NZ_LBGR01000012.1"/>
</dbReference>
<feature type="transmembrane region" description="Helical" evidence="7">
    <location>
        <begin position="163"/>
        <end position="183"/>
    </location>
</feature>
<dbReference type="GO" id="GO:0005337">
    <property type="term" value="F:nucleoside transmembrane transporter activity"/>
    <property type="evidence" value="ECO:0007669"/>
    <property type="project" value="InterPro"/>
</dbReference>
<reference evidence="12" key="1">
    <citation type="submission" date="2017-07" db="EMBL/GenBank/DDBJ databases">
        <authorList>
            <person name="Boucher Y."/>
            <person name="Orata F.D."/>
        </authorList>
    </citation>
    <scope>NUCLEOTIDE SEQUENCE [LARGE SCALE GENOMIC DNA]</scope>
    <source>
        <strain evidence="12">OYP9E10</strain>
    </source>
</reference>
<evidence type="ECO:0000259" key="10">
    <source>
        <dbReference type="Pfam" id="PF07670"/>
    </source>
</evidence>
<feature type="domain" description="Nucleoside transporter/FeoB GTPase Gate" evidence="10">
    <location>
        <begin position="89"/>
        <end position="185"/>
    </location>
</feature>
<dbReference type="InterPro" id="IPR018270">
    <property type="entry name" value="C_nuclsd_transpt_met_bac"/>
</dbReference>